<feature type="transmembrane region" description="Helical" evidence="1">
    <location>
        <begin position="28"/>
        <end position="46"/>
    </location>
</feature>
<sequence>MLILVIMCIGICIGNKFLSPKYKKANEIFQIMCTLSLIFSMGVMLGQDDNFFDKLFTLGWESFLFFLVPSVCSVILVFILTKRFMDDKRKKEKD</sequence>
<proteinExistence type="predicted"/>
<keyword evidence="1" id="KW-0812">Transmembrane</keyword>
<reference evidence="2" key="1">
    <citation type="submission" date="2019-11" db="EMBL/GenBank/DDBJ databases">
        <authorList>
            <person name="Feng L."/>
        </authorList>
    </citation>
    <scope>NUCLEOTIDE SEQUENCE</scope>
    <source>
        <strain evidence="2">BhanseniiLFYP23</strain>
    </source>
</reference>
<organism evidence="2">
    <name type="scientific">Blautia hansenii</name>
    <name type="common">Ruminococcus hansenii</name>
    <dbReference type="NCBI Taxonomy" id="1322"/>
    <lineage>
        <taxon>Bacteria</taxon>
        <taxon>Bacillati</taxon>
        <taxon>Bacillota</taxon>
        <taxon>Clostridia</taxon>
        <taxon>Lachnospirales</taxon>
        <taxon>Lachnospiraceae</taxon>
        <taxon>Blautia</taxon>
    </lineage>
</organism>
<gene>
    <name evidence="2" type="ORF">BHLFYP23_00724</name>
</gene>
<keyword evidence="1" id="KW-1133">Transmembrane helix</keyword>
<name>A0A6N2UVS1_BLAHA</name>
<feature type="transmembrane region" description="Helical" evidence="1">
    <location>
        <begin position="58"/>
        <end position="81"/>
    </location>
</feature>
<evidence type="ECO:0000256" key="1">
    <source>
        <dbReference type="SAM" id="Phobius"/>
    </source>
</evidence>
<dbReference type="RefSeq" id="WP_022239886.1">
    <property type="nucleotide sequence ID" value="NZ_CP176622.1"/>
</dbReference>
<keyword evidence="1" id="KW-0472">Membrane</keyword>
<dbReference type="AlphaFoldDB" id="A0A6N2UVS1"/>
<accession>A0A6N2UVS1</accession>
<evidence type="ECO:0000313" key="2">
    <source>
        <dbReference type="EMBL" id="VYT22725.1"/>
    </source>
</evidence>
<dbReference type="EMBL" id="CACRSY010000014">
    <property type="protein sequence ID" value="VYT22725.1"/>
    <property type="molecule type" value="Genomic_DNA"/>
</dbReference>
<evidence type="ECO:0008006" key="3">
    <source>
        <dbReference type="Google" id="ProtNLM"/>
    </source>
</evidence>
<protein>
    <recommendedName>
        <fullName evidence="3">DUF340 domain-containing protein</fullName>
    </recommendedName>
</protein>